<feature type="compositionally biased region" description="Low complexity" evidence="1">
    <location>
        <begin position="393"/>
        <end position="407"/>
    </location>
</feature>
<dbReference type="InterPro" id="IPR025554">
    <property type="entry name" value="DUF4140"/>
</dbReference>
<evidence type="ECO:0000313" key="4">
    <source>
        <dbReference type="EMBL" id="NOK08452.1"/>
    </source>
</evidence>
<comment type="caution">
    <text evidence="4">The sequence shown here is derived from an EMBL/GenBank/DDBJ whole genome shotgun (WGS) entry which is preliminary data.</text>
</comment>
<evidence type="ECO:0000313" key="5">
    <source>
        <dbReference type="Proteomes" id="UP000528460"/>
    </source>
</evidence>
<dbReference type="Pfam" id="PF13600">
    <property type="entry name" value="DUF4140"/>
    <property type="match status" value="1"/>
</dbReference>
<accession>A0A7Y4JQR0</accession>
<feature type="compositionally biased region" description="Acidic residues" evidence="1">
    <location>
        <begin position="329"/>
        <end position="341"/>
    </location>
</feature>
<dbReference type="AlphaFoldDB" id="A0A7Y4JQR0"/>
<proteinExistence type="predicted"/>
<dbReference type="Proteomes" id="UP000528460">
    <property type="component" value="Unassembled WGS sequence"/>
</dbReference>
<feature type="domain" description="DUF4140" evidence="3">
    <location>
        <begin position="11"/>
        <end position="112"/>
    </location>
</feature>
<sequence length="751" mass="80861">MRVVPSVLESVTVHAEGALCTRAFVLSPENGHLPGQVRVDGLPLALRTGSLRARVVEGPSGLLVRDLKPTFDVRLPPESELPAEQHALEAAEAALSAVHSRLERVRSEIAALRGLTPTWPAQRKGHPPREAPLTAMLSLTGFVDAELAELQSQELDLERQHRDATNELELRRRRVQELSSARSVDRARLFRAALLTLSGPIAAQGDARLVLEYAVAGARWVPTYDLRLPRTLEEGTLRMRAAVIQRTGEDWTGVRLAVSTASLERRAEVPELKSLRIGRSQPAPARSGWREPAPGLEELFAGYDALRVAPPPPVLQKPQAPVAPMYEEPAPETDDDGYEEQESYKEMATFGGAPGGAPSVSRPASPPPPMAAPKSSGAFLGGSRPSPRRSTGAVAAAPPSVSAPASARGGGGDMERMRNKKRAVLEESLEDAPMADLLSADEEGGGDELRRAAGLEPADNLFDYDSLTLASATSPAQRGRLRPRPALVSQAMLSFTSVNVQVEVVRLEAQAFVFAESVNTVTPPTWSVPPRDSARHFDARFDAEAVADVPSDGAWHTVPMLTVPLEFKAEYVCVPSVEPRVFRTVRLDNASPHPLLAGPVDVTLGDEFLMTSPLPTLGPGETQRLGLGVEEALQVARNTRFEEATGGMFGNSTVLTHHVSVEVANHLPRPASIAISERIGAVPESQKDLKVEEAEVVPPWQKATPLPGEDAVEGERVWRVSVPAGEKRSMKATWVVKLPASKMLNGGNRRT</sequence>
<dbReference type="PANTHER" id="PTHR31005:SF8">
    <property type="entry name" value="DUF4139 DOMAIN-CONTAINING PROTEIN"/>
    <property type="match status" value="1"/>
</dbReference>
<evidence type="ECO:0000259" key="2">
    <source>
        <dbReference type="Pfam" id="PF13598"/>
    </source>
</evidence>
<dbReference type="InterPro" id="IPR011935">
    <property type="entry name" value="CHP02231"/>
</dbReference>
<dbReference type="RefSeq" id="WP_171412703.1">
    <property type="nucleotide sequence ID" value="NZ_JABFJW010000024.1"/>
</dbReference>
<evidence type="ECO:0000256" key="1">
    <source>
        <dbReference type="SAM" id="MobiDB-lite"/>
    </source>
</evidence>
<reference evidence="4 5" key="1">
    <citation type="submission" date="2020-05" db="EMBL/GenBank/DDBJ databases">
        <authorList>
            <person name="Whitworth D."/>
        </authorList>
    </citation>
    <scope>NUCLEOTIDE SEQUENCE [LARGE SCALE GENOMIC DNA]</scope>
    <source>
        <strain evidence="4 5">CA046A</strain>
    </source>
</reference>
<gene>
    <name evidence="4" type="ORF">HNS30_05290</name>
</gene>
<feature type="domain" description="DUF4139" evidence="2">
    <location>
        <begin position="211"/>
        <end position="739"/>
    </location>
</feature>
<dbReference type="EMBL" id="JABFJW010000024">
    <property type="protein sequence ID" value="NOK08452.1"/>
    <property type="molecule type" value="Genomic_DNA"/>
</dbReference>
<evidence type="ECO:0000259" key="3">
    <source>
        <dbReference type="Pfam" id="PF13600"/>
    </source>
</evidence>
<protein>
    <submittedName>
        <fullName evidence="4">DUF4139 domain-containing protein</fullName>
    </submittedName>
</protein>
<feature type="region of interest" description="Disordered" evidence="1">
    <location>
        <begin position="310"/>
        <end position="416"/>
    </location>
</feature>
<organism evidence="4 5">
    <name type="scientific">Corallococcus exercitus</name>
    <dbReference type="NCBI Taxonomy" id="2316736"/>
    <lineage>
        <taxon>Bacteria</taxon>
        <taxon>Pseudomonadati</taxon>
        <taxon>Myxococcota</taxon>
        <taxon>Myxococcia</taxon>
        <taxon>Myxococcales</taxon>
        <taxon>Cystobacterineae</taxon>
        <taxon>Myxococcaceae</taxon>
        <taxon>Corallococcus</taxon>
    </lineage>
</organism>
<dbReference type="Pfam" id="PF13598">
    <property type="entry name" value="DUF4139"/>
    <property type="match status" value="1"/>
</dbReference>
<name>A0A7Y4JQR0_9BACT</name>
<dbReference type="InterPro" id="IPR037291">
    <property type="entry name" value="DUF4139"/>
</dbReference>
<dbReference type="PANTHER" id="PTHR31005">
    <property type="entry name" value="DUF4139 DOMAIN-CONTAINING PROTEIN"/>
    <property type="match status" value="1"/>
</dbReference>